<evidence type="ECO:0000313" key="2">
    <source>
        <dbReference type="Proteomes" id="UP000245202"/>
    </source>
</evidence>
<sequence>MQERLIAASGSRGELLAKRRLSEGCHDSLMKSGQQTRGGEEAGCSIGEKERWRSVMKAADCMGGMRVERVRGSVGMVRAGLEWGRMEGKKEEERCHCKVKIGAALWICGTLLR</sequence>
<gene>
    <name evidence="1" type="ORF">PAT3040_01733</name>
</gene>
<name>A0A2R5EM52_9BACL</name>
<reference evidence="1 2" key="1">
    <citation type="submission" date="2017-08" db="EMBL/GenBank/DDBJ databases">
        <title>Substantial Increase in Enzyme Production by Combined Drug-Resistance Mutations in Paenibacillus agaridevorans.</title>
        <authorList>
            <person name="Tanaka Y."/>
            <person name="Funane K."/>
            <person name="Hosaka T."/>
            <person name="Shiwa Y."/>
            <person name="Fujita N."/>
            <person name="Miyazaki T."/>
            <person name="Yoshikawa H."/>
            <person name="Murakami K."/>
            <person name="Kasahara K."/>
            <person name="Inaoka T."/>
            <person name="Hiraga Y."/>
            <person name="Ochi K."/>
        </authorList>
    </citation>
    <scope>NUCLEOTIDE SEQUENCE [LARGE SCALE GENOMIC DNA]</scope>
    <source>
        <strain evidence="1 2">T-3040</strain>
    </source>
</reference>
<accession>A0A2R5EM52</accession>
<dbReference type="AlphaFoldDB" id="A0A2R5EM52"/>
<organism evidence="1 2">
    <name type="scientific">Paenibacillus agaridevorans</name>
    <dbReference type="NCBI Taxonomy" id="171404"/>
    <lineage>
        <taxon>Bacteria</taxon>
        <taxon>Bacillati</taxon>
        <taxon>Bacillota</taxon>
        <taxon>Bacilli</taxon>
        <taxon>Bacillales</taxon>
        <taxon>Paenibacillaceae</taxon>
        <taxon>Paenibacillus</taxon>
    </lineage>
</organism>
<comment type="caution">
    <text evidence="1">The sequence shown here is derived from an EMBL/GenBank/DDBJ whole genome shotgun (WGS) entry which is preliminary data.</text>
</comment>
<keyword evidence="2" id="KW-1185">Reference proteome</keyword>
<dbReference type="Proteomes" id="UP000245202">
    <property type="component" value="Unassembled WGS sequence"/>
</dbReference>
<dbReference type="EMBL" id="BDQX01000080">
    <property type="protein sequence ID" value="GBG07185.1"/>
    <property type="molecule type" value="Genomic_DNA"/>
</dbReference>
<evidence type="ECO:0000313" key="1">
    <source>
        <dbReference type="EMBL" id="GBG07185.1"/>
    </source>
</evidence>
<protein>
    <submittedName>
        <fullName evidence="1">Uncharacterized protein</fullName>
    </submittedName>
</protein>
<proteinExistence type="predicted"/>